<evidence type="ECO:0000256" key="15">
    <source>
        <dbReference type="ARBA" id="ARBA00049551"/>
    </source>
</evidence>
<evidence type="ECO:0000256" key="13">
    <source>
        <dbReference type="ARBA" id="ARBA00023128"/>
    </source>
</evidence>
<dbReference type="Pfam" id="PF00662">
    <property type="entry name" value="Proton_antipo_N"/>
    <property type="match status" value="1"/>
</dbReference>
<protein>
    <recommendedName>
        <fullName evidence="3 16">NADH-ubiquinone oxidoreductase chain 5</fullName>
        <ecNumber evidence="2 16">7.1.1.2</ecNumber>
    </recommendedName>
</protein>
<comment type="similarity">
    <text evidence="16">Belongs to the complex I subunit 5 family.</text>
</comment>
<feature type="transmembrane region" description="Helical" evidence="16">
    <location>
        <begin position="12"/>
        <end position="30"/>
    </location>
</feature>
<evidence type="ECO:0000256" key="16">
    <source>
        <dbReference type="RuleBase" id="RU003404"/>
    </source>
</evidence>
<dbReference type="Pfam" id="PF06455">
    <property type="entry name" value="NADH5_C"/>
    <property type="match status" value="1"/>
</dbReference>
<evidence type="ECO:0000256" key="14">
    <source>
        <dbReference type="ARBA" id="ARBA00023136"/>
    </source>
</evidence>
<proteinExistence type="inferred from homology"/>
<dbReference type="GO" id="GO:0015990">
    <property type="term" value="P:electron transport coupled proton transport"/>
    <property type="evidence" value="ECO:0007669"/>
    <property type="project" value="TreeGrafter"/>
</dbReference>
<keyword evidence="12 16" id="KW-0830">Ubiquinone</keyword>
<keyword evidence="8" id="KW-1278">Translocase</keyword>
<organism evidence="20">
    <name type="scientific">Polychaeta sp</name>
    <dbReference type="NCBI Taxonomy" id="3061522"/>
    <lineage>
        <taxon>Eukaryota</taxon>
        <taxon>Metazoa</taxon>
        <taxon>Spiralia</taxon>
        <taxon>Lophotrochozoa</taxon>
        <taxon>Annelida</taxon>
        <taxon>Polychaeta</taxon>
    </lineage>
</organism>
<comment type="subcellular location">
    <subcellularLocation>
        <location evidence="1">Mitochondrion inner membrane</location>
        <topology evidence="1">Multi-pass membrane protein</topology>
    </subcellularLocation>
</comment>
<feature type="transmembrane region" description="Helical" evidence="16">
    <location>
        <begin position="449"/>
        <end position="472"/>
    </location>
</feature>
<evidence type="ECO:0000256" key="2">
    <source>
        <dbReference type="ARBA" id="ARBA00012944"/>
    </source>
</evidence>
<feature type="domain" description="NADH:quinone oxidoreductase/Mrp antiporter transmembrane" evidence="17">
    <location>
        <begin position="110"/>
        <end position="389"/>
    </location>
</feature>
<feature type="domain" description="NADH dehydrogenase subunit 5 C-terminal" evidence="19">
    <location>
        <begin position="392"/>
        <end position="570"/>
    </location>
</feature>
<sequence>MPFQPRTPTISFQALLALSIFMFICALKSSSSNSTYLLLWQISDIYVSPLYFPIIIDPTGLILSTVVLFISANVMLFSNMYMQEDPFINRFNLLVLAFVLSMNMLIFLPHLMTLLLGWDGLGLISFLLVIYYQNPKSLAAGMITALTNRIGDALLLLSIAWSLNQGHWLIMNMWVGFGHNILTLCILLAAMTKSAQVPFSSWLPAAMAAPTPVSSLVHSSTLVTAGVFLLIRFYPFLHLMNWFNPVLMLTATMTMFMAGLSAMVECDLKKIIALSTLSQLGVMMASLSLGFVSLTLFHLMTHALFKALLFLCAGNVIHLHAHGQDLRTVGNLTPQIPLTMSCMLIANLSLCGAPFLAGFYSKDLILELLLSNPANPTFMVLMFIATALTATYSTRFTLYILLSPCNQTPLMNINEENMNSMVPIMNLTIGAISGGAALSWFTLPISSTPILPATMKLFTIYMVYISALWIFVETSSLALSKPMIMVHQITHQAMSFMWFLTPLSSQWLMNYSLNFSHFLLKIMDQSWVESIAAQSPHIISSTSSKSLQYLQTNTINSYIFMTILFSIPLLYYLMA</sequence>
<feature type="transmembrane region" description="Helical" evidence="16">
    <location>
        <begin position="271"/>
        <end position="297"/>
    </location>
</feature>
<keyword evidence="10 16" id="KW-1133">Transmembrane helix</keyword>
<keyword evidence="13 16" id="KW-0496">Mitochondrion</keyword>
<evidence type="ECO:0000256" key="4">
    <source>
        <dbReference type="ARBA" id="ARBA00022448"/>
    </source>
</evidence>
<evidence type="ECO:0000256" key="10">
    <source>
        <dbReference type="ARBA" id="ARBA00022989"/>
    </source>
</evidence>
<reference evidence="20" key="1">
    <citation type="submission" date="2024-06" db="EMBL/GenBank/DDBJ databases">
        <title>Genomic investigations of benthic invertebrates from the Clarion-Clipperton fields of polymetallic nodules.</title>
        <authorList>
            <person name="Gastineau R."/>
            <person name="Dabek P."/>
            <person name="Mianowicz K."/>
            <person name="Otis C."/>
            <person name="Stoyanova V."/>
            <person name="Krawcewicz A."/>
            <person name="Abramowski T."/>
        </authorList>
    </citation>
    <scope>NUCLEOTIDE SEQUENCE</scope>
</reference>
<feature type="transmembrane region" description="Helical" evidence="16">
    <location>
        <begin position="213"/>
        <end position="234"/>
    </location>
</feature>
<evidence type="ECO:0000256" key="3">
    <source>
        <dbReference type="ARBA" id="ARBA00021096"/>
    </source>
</evidence>
<dbReference type="AlphaFoldDB" id="A0AAU8L1B6"/>
<evidence type="ECO:0000259" key="19">
    <source>
        <dbReference type="Pfam" id="PF06455"/>
    </source>
</evidence>
<evidence type="ECO:0000256" key="7">
    <source>
        <dbReference type="ARBA" id="ARBA00022792"/>
    </source>
</evidence>
<feature type="transmembrane region" description="Helical" evidence="16">
    <location>
        <begin position="555"/>
        <end position="574"/>
    </location>
</feature>
<dbReference type="GO" id="GO:0005743">
    <property type="term" value="C:mitochondrial inner membrane"/>
    <property type="evidence" value="ECO:0007669"/>
    <property type="project" value="UniProtKB-SubCell"/>
</dbReference>
<keyword evidence="6 16" id="KW-0812">Transmembrane</keyword>
<evidence type="ECO:0000256" key="6">
    <source>
        <dbReference type="ARBA" id="ARBA00022692"/>
    </source>
</evidence>
<feature type="domain" description="NADH-Ubiquinone oxidoreductase (complex I) chain 5 N-terminal" evidence="18">
    <location>
        <begin position="51"/>
        <end position="91"/>
    </location>
</feature>
<feature type="transmembrane region" description="Helical" evidence="16">
    <location>
        <begin position="169"/>
        <end position="192"/>
    </location>
</feature>
<evidence type="ECO:0000259" key="17">
    <source>
        <dbReference type="Pfam" id="PF00361"/>
    </source>
</evidence>
<accession>A0AAU8L1B6</accession>
<feature type="transmembrane region" description="Helical" evidence="16">
    <location>
        <begin position="114"/>
        <end position="132"/>
    </location>
</feature>
<comment type="catalytic activity">
    <reaction evidence="15 16">
        <text>a ubiquinone + NADH + 5 H(+)(in) = a ubiquinol + NAD(+) + 4 H(+)(out)</text>
        <dbReference type="Rhea" id="RHEA:29091"/>
        <dbReference type="Rhea" id="RHEA-COMP:9565"/>
        <dbReference type="Rhea" id="RHEA-COMP:9566"/>
        <dbReference type="ChEBI" id="CHEBI:15378"/>
        <dbReference type="ChEBI" id="CHEBI:16389"/>
        <dbReference type="ChEBI" id="CHEBI:17976"/>
        <dbReference type="ChEBI" id="CHEBI:57540"/>
        <dbReference type="ChEBI" id="CHEBI:57945"/>
        <dbReference type="EC" id="7.1.1.2"/>
    </reaction>
</comment>
<evidence type="ECO:0000256" key="12">
    <source>
        <dbReference type="ARBA" id="ARBA00023075"/>
    </source>
</evidence>
<feature type="transmembrane region" description="Helical" evidence="16">
    <location>
        <begin position="423"/>
        <end position="443"/>
    </location>
</feature>
<evidence type="ECO:0000256" key="1">
    <source>
        <dbReference type="ARBA" id="ARBA00004448"/>
    </source>
</evidence>
<feature type="transmembrane region" description="Helical" evidence="16">
    <location>
        <begin position="303"/>
        <end position="321"/>
    </location>
</feature>
<gene>
    <name evidence="20" type="primary">ND5</name>
</gene>
<dbReference type="EMBL" id="PP990759">
    <property type="protein sequence ID" value="XCN35374.1"/>
    <property type="molecule type" value="Genomic_DNA"/>
</dbReference>
<evidence type="ECO:0000256" key="9">
    <source>
        <dbReference type="ARBA" id="ARBA00022982"/>
    </source>
</evidence>
<dbReference type="PANTHER" id="PTHR42829">
    <property type="entry name" value="NADH-UBIQUINONE OXIDOREDUCTASE CHAIN 5"/>
    <property type="match status" value="1"/>
</dbReference>
<evidence type="ECO:0000313" key="20">
    <source>
        <dbReference type="EMBL" id="XCN35374.1"/>
    </source>
</evidence>
<dbReference type="EC" id="7.1.1.2" evidence="2 16"/>
<evidence type="ECO:0000256" key="11">
    <source>
        <dbReference type="ARBA" id="ARBA00023027"/>
    </source>
</evidence>
<keyword evidence="4 16" id="KW-0813">Transport</keyword>
<keyword evidence="9" id="KW-0249">Electron transport</keyword>
<feature type="transmembrane region" description="Helical" evidence="16">
    <location>
        <begin position="91"/>
        <end position="108"/>
    </location>
</feature>
<keyword evidence="11 16" id="KW-0520">NAD</keyword>
<dbReference type="PRINTS" id="PR01434">
    <property type="entry name" value="NADHDHGNASE5"/>
</dbReference>
<dbReference type="PANTHER" id="PTHR42829:SF2">
    <property type="entry name" value="NADH-UBIQUINONE OXIDOREDUCTASE CHAIN 5"/>
    <property type="match status" value="1"/>
</dbReference>
<feature type="transmembrane region" description="Helical" evidence="16">
    <location>
        <begin position="246"/>
        <end position="264"/>
    </location>
</feature>
<comment type="function">
    <text evidence="16">Core subunit of the mitochondrial membrane respiratory chain NADH dehydrogenase (Complex I) which catalyzes electron transfer from NADH through the respiratory chain, using ubiquinone as an electron acceptor. Essential for the catalytic activity and assembly of complex I.</text>
</comment>
<dbReference type="InterPro" id="IPR010934">
    <property type="entry name" value="NADH_DH_su5_C"/>
</dbReference>
<name>A0AAU8L1B6_9ANNE</name>
<evidence type="ECO:0000256" key="8">
    <source>
        <dbReference type="ARBA" id="ARBA00022967"/>
    </source>
</evidence>
<dbReference type="Pfam" id="PF00361">
    <property type="entry name" value="Proton_antipo_M"/>
    <property type="match status" value="1"/>
</dbReference>
<feature type="transmembrane region" description="Helical" evidence="16">
    <location>
        <begin position="342"/>
        <end position="360"/>
    </location>
</feature>
<dbReference type="GO" id="GO:0003954">
    <property type="term" value="F:NADH dehydrogenase activity"/>
    <property type="evidence" value="ECO:0007669"/>
    <property type="project" value="TreeGrafter"/>
</dbReference>
<keyword evidence="14 16" id="KW-0472">Membrane</keyword>
<evidence type="ECO:0000259" key="18">
    <source>
        <dbReference type="Pfam" id="PF00662"/>
    </source>
</evidence>
<geneLocation type="mitochondrion" evidence="20"/>
<dbReference type="InterPro" id="IPR001516">
    <property type="entry name" value="Proton_antipo_N"/>
</dbReference>
<dbReference type="GO" id="GO:0008137">
    <property type="term" value="F:NADH dehydrogenase (ubiquinone) activity"/>
    <property type="evidence" value="ECO:0007669"/>
    <property type="project" value="UniProtKB-EC"/>
</dbReference>
<dbReference type="InterPro" id="IPR001750">
    <property type="entry name" value="ND/Mrp_TM"/>
</dbReference>
<feature type="transmembrane region" description="Helical" evidence="16">
    <location>
        <begin position="380"/>
        <end position="402"/>
    </location>
</feature>
<dbReference type="GO" id="GO:0042773">
    <property type="term" value="P:ATP synthesis coupled electron transport"/>
    <property type="evidence" value="ECO:0007669"/>
    <property type="project" value="InterPro"/>
</dbReference>
<evidence type="ECO:0000256" key="5">
    <source>
        <dbReference type="ARBA" id="ARBA00022660"/>
    </source>
</evidence>
<dbReference type="InterPro" id="IPR003945">
    <property type="entry name" value="NU5C-like"/>
</dbReference>
<keyword evidence="7" id="KW-0999">Mitochondrion inner membrane</keyword>
<keyword evidence="5" id="KW-0679">Respiratory chain</keyword>
<feature type="transmembrane region" description="Helical" evidence="16">
    <location>
        <begin position="139"/>
        <end position="163"/>
    </location>
</feature>